<feature type="non-terminal residue" evidence="2">
    <location>
        <position position="431"/>
    </location>
</feature>
<protein>
    <submittedName>
        <fullName evidence="2">21766_t:CDS:1</fullName>
    </submittedName>
</protein>
<reference evidence="2" key="1">
    <citation type="submission" date="2021-06" db="EMBL/GenBank/DDBJ databases">
        <authorList>
            <person name="Kallberg Y."/>
            <person name="Tangrot J."/>
            <person name="Rosling A."/>
        </authorList>
    </citation>
    <scope>NUCLEOTIDE SEQUENCE</scope>
    <source>
        <strain evidence="2">FL966</strain>
    </source>
</reference>
<feature type="coiled-coil region" evidence="1">
    <location>
        <begin position="291"/>
        <end position="341"/>
    </location>
</feature>
<dbReference type="Proteomes" id="UP000789759">
    <property type="component" value="Unassembled WGS sequence"/>
</dbReference>
<sequence length="431" mass="50681">ESHITNMSFEEFKSLLENDKKNILDYCEAKLPDKENFLNNILENNKDSDLLMYKGFVYSFLRNKNVIDEIVNELNANTKNKNFYKLVGSTFVKNPIKCNQEYKNICTSEMIKMLETEVDCNTLTTNRIYNSLFKNEYFNKLVKFNIDEINDIHAQIALRKQQIQNYCEIEFLIDDFSTNNRFENFMKVELLKISEALKHNQLFTPESSKSTNISNDAKKEFNKRQLKILGEEEVPEISDPISESSDNFNKLENKIKNIELSDILKLDDNNNIYQKIINSNLPEKDIPKLQKLRKEQLNKLIEKQYNELENIINTSKDIDELNKLKSIIKKLENNQLEKINNLKPIEKPESILFNELKEQIKNIDLSNTEKLLDSNDLHQTIINSNLPSNDIADLENLRNEKLKQLTNKQYNQFENLLNSLESEEDLENLKN</sequence>
<dbReference type="EMBL" id="CAJVQA010024418">
    <property type="protein sequence ID" value="CAG8782320.1"/>
    <property type="molecule type" value="Genomic_DNA"/>
</dbReference>
<accession>A0A9N9NXH6</accession>
<dbReference type="AlphaFoldDB" id="A0A9N9NXH6"/>
<proteinExistence type="predicted"/>
<comment type="caution">
    <text evidence="2">The sequence shown here is derived from an EMBL/GenBank/DDBJ whole genome shotgun (WGS) entry which is preliminary data.</text>
</comment>
<keyword evidence="1" id="KW-0175">Coiled coil</keyword>
<evidence type="ECO:0000313" key="2">
    <source>
        <dbReference type="EMBL" id="CAG8782320.1"/>
    </source>
</evidence>
<name>A0A9N9NXH6_9GLOM</name>
<organism evidence="2 3">
    <name type="scientific">Cetraspora pellucida</name>
    <dbReference type="NCBI Taxonomy" id="1433469"/>
    <lineage>
        <taxon>Eukaryota</taxon>
        <taxon>Fungi</taxon>
        <taxon>Fungi incertae sedis</taxon>
        <taxon>Mucoromycota</taxon>
        <taxon>Glomeromycotina</taxon>
        <taxon>Glomeromycetes</taxon>
        <taxon>Diversisporales</taxon>
        <taxon>Gigasporaceae</taxon>
        <taxon>Cetraspora</taxon>
    </lineage>
</organism>
<evidence type="ECO:0000313" key="3">
    <source>
        <dbReference type="Proteomes" id="UP000789759"/>
    </source>
</evidence>
<keyword evidence="3" id="KW-1185">Reference proteome</keyword>
<evidence type="ECO:0000256" key="1">
    <source>
        <dbReference type="SAM" id="Coils"/>
    </source>
</evidence>
<gene>
    <name evidence="2" type="ORF">CPELLU_LOCUS16457</name>
</gene>